<reference evidence="1" key="1">
    <citation type="submission" date="2024-12" db="EMBL/GenBank/DDBJ databases">
        <title>Comparative genomics and development of molecular markers within Purpureocillium lilacinum and among Purpureocillium species.</title>
        <authorList>
            <person name="Yeh Z.-Y."/>
            <person name="Ni N.-T."/>
            <person name="Lo P.-H."/>
            <person name="Mushyakhwo K."/>
            <person name="Lin C.-F."/>
            <person name="Nai Y.-S."/>
        </authorList>
    </citation>
    <scope>NUCLEOTIDE SEQUENCE</scope>
    <source>
        <strain evidence="1">NCHU-NPUST-175</strain>
    </source>
</reference>
<accession>A0ACC4DV93</accession>
<dbReference type="Proteomes" id="UP001638806">
    <property type="component" value="Unassembled WGS sequence"/>
</dbReference>
<comment type="caution">
    <text evidence="1">The sequence shown here is derived from an EMBL/GenBank/DDBJ whole genome shotgun (WGS) entry which is preliminary data.</text>
</comment>
<proteinExistence type="predicted"/>
<evidence type="ECO:0000313" key="2">
    <source>
        <dbReference type="Proteomes" id="UP001638806"/>
    </source>
</evidence>
<gene>
    <name evidence="1" type="ORF">ACCO45_005045</name>
</gene>
<name>A0ACC4DV93_PURLI</name>
<keyword evidence="2" id="KW-1185">Reference proteome</keyword>
<dbReference type="EMBL" id="JBGNUJ010000004">
    <property type="protein sequence ID" value="KAL3959928.1"/>
    <property type="molecule type" value="Genomic_DNA"/>
</dbReference>
<sequence length="125" mass="13501">MNDARRLLTQDLQAECDQFGSKAQGPRQPALNTAPSLPGQGRNPDFRTSLPSSTRLIVRTRRRRRRLGLHTMRDAVLEARARLSRSVATVSAAAGAPGALLCPPAASPRQCIAPPSTMDDGLHHD</sequence>
<evidence type="ECO:0000313" key="1">
    <source>
        <dbReference type="EMBL" id="KAL3959928.1"/>
    </source>
</evidence>
<organism evidence="1 2">
    <name type="scientific">Purpureocillium lilacinum</name>
    <name type="common">Paecilomyces lilacinus</name>
    <dbReference type="NCBI Taxonomy" id="33203"/>
    <lineage>
        <taxon>Eukaryota</taxon>
        <taxon>Fungi</taxon>
        <taxon>Dikarya</taxon>
        <taxon>Ascomycota</taxon>
        <taxon>Pezizomycotina</taxon>
        <taxon>Sordariomycetes</taxon>
        <taxon>Hypocreomycetidae</taxon>
        <taxon>Hypocreales</taxon>
        <taxon>Ophiocordycipitaceae</taxon>
        <taxon>Purpureocillium</taxon>
    </lineage>
</organism>
<protein>
    <submittedName>
        <fullName evidence="1">Uncharacterized protein</fullName>
    </submittedName>
</protein>